<comment type="caution">
    <text evidence="3">The sequence shown here is derived from an EMBL/GenBank/DDBJ whole genome shotgun (WGS) entry which is preliminary data.</text>
</comment>
<dbReference type="EMBL" id="CACVBM020001396">
    <property type="protein sequence ID" value="CAA7048717.1"/>
    <property type="molecule type" value="Genomic_DNA"/>
</dbReference>
<feature type="signal peptide" evidence="2">
    <location>
        <begin position="1"/>
        <end position="19"/>
    </location>
</feature>
<keyword evidence="4" id="KW-1185">Reference proteome</keyword>
<proteinExistence type="predicted"/>
<evidence type="ECO:0000313" key="3">
    <source>
        <dbReference type="EMBL" id="CAA7048717.1"/>
    </source>
</evidence>
<dbReference type="AlphaFoldDB" id="A0A6D2KA22"/>
<sequence>MRISLASFCSLVMIVALLSQPLPTLSENQENKSQILTSCGRSLAEHGGSNRSSHRDTFRVFMRKVRSGGGGGGKKSRHRVPTGGGSGGSSGTSRPCLSIAFHFGCTVASSILLISFAF</sequence>
<feature type="chain" id="PRO_5025601550" evidence="2">
    <location>
        <begin position="20"/>
        <end position="118"/>
    </location>
</feature>
<keyword evidence="2" id="KW-0732">Signal</keyword>
<gene>
    <name evidence="3" type="ORF">MERR_LOCUS35952</name>
</gene>
<evidence type="ECO:0000256" key="1">
    <source>
        <dbReference type="SAM" id="MobiDB-lite"/>
    </source>
</evidence>
<accession>A0A6D2KA22</accession>
<reference evidence="3" key="1">
    <citation type="submission" date="2020-01" db="EMBL/GenBank/DDBJ databases">
        <authorList>
            <person name="Mishra B."/>
        </authorList>
    </citation>
    <scope>NUCLEOTIDE SEQUENCE [LARGE SCALE GENOMIC DNA]</scope>
</reference>
<dbReference type="Proteomes" id="UP000467841">
    <property type="component" value="Unassembled WGS sequence"/>
</dbReference>
<dbReference type="OrthoDB" id="1112216at2759"/>
<organism evidence="3 4">
    <name type="scientific">Microthlaspi erraticum</name>
    <dbReference type="NCBI Taxonomy" id="1685480"/>
    <lineage>
        <taxon>Eukaryota</taxon>
        <taxon>Viridiplantae</taxon>
        <taxon>Streptophyta</taxon>
        <taxon>Embryophyta</taxon>
        <taxon>Tracheophyta</taxon>
        <taxon>Spermatophyta</taxon>
        <taxon>Magnoliopsida</taxon>
        <taxon>eudicotyledons</taxon>
        <taxon>Gunneridae</taxon>
        <taxon>Pentapetalae</taxon>
        <taxon>rosids</taxon>
        <taxon>malvids</taxon>
        <taxon>Brassicales</taxon>
        <taxon>Brassicaceae</taxon>
        <taxon>Coluteocarpeae</taxon>
        <taxon>Microthlaspi</taxon>
    </lineage>
</organism>
<evidence type="ECO:0000256" key="2">
    <source>
        <dbReference type="SAM" id="SignalP"/>
    </source>
</evidence>
<name>A0A6D2KA22_9BRAS</name>
<evidence type="ECO:0000313" key="4">
    <source>
        <dbReference type="Proteomes" id="UP000467841"/>
    </source>
</evidence>
<feature type="region of interest" description="Disordered" evidence="1">
    <location>
        <begin position="64"/>
        <end position="92"/>
    </location>
</feature>
<protein>
    <submittedName>
        <fullName evidence="3">Uncharacterized protein</fullName>
    </submittedName>
</protein>